<keyword evidence="3" id="KW-1185">Reference proteome</keyword>
<organism evidence="2 3">
    <name type="scientific">Scleroderma citrinum Foug A</name>
    <dbReference type="NCBI Taxonomy" id="1036808"/>
    <lineage>
        <taxon>Eukaryota</taxon>
        <taxon>Fungi</taxon>
        <taxon>Dikarya</taxon>
        <taxon>Basidiomycota</taxon>
        <taxon>Agaricomycotina</taxon>
        <taxon>Agaricomycetes</taxon>
        <taxon>Agaricomycetidae</taxon>
        <taxon>Boletales</taxon>
        <taxon>Sclerodermatineae</taxon>
        <taxon>Sclerodermataceae</taxon>
        <taxon>Scleroderma</taxon>
    </lineage>
</organism>
<evidence type="ECO:0000313" key="2">
    <source>
        <dbReference type="EMBL" id="KIM58432.1"/>
    </source>
</evidence>
<dbReference type="Proteomes" id="UP000053989">
    <property type="component" value="Unassembled WGS sequence"/>
</dbReference>
<gene>
    <name evidence="2" type="ORF">SCLCIDRAFT_28090</name>
</gene>
<evidence type="ECO:0000256" key="1">
    <source>
        <dbReference type="SAM" id="MobiDB-lite"/>
    </source>
</evidence>
<name>A0A0C3A185_9AGAM</name>
<accession>A0A0C3A185</accession>
<feature type="compositionally biased region" description="Polar residues" evidence="1">
    <location>
        <begin position="134"/>
        <end position="151"/>
    </location>
</feature>
<dbReference type="AlphaFoldDB" id="A0A0C3A185"/>
<feature type="region of interest" description="Disordered" evidence="1">
    <location>
        <begin position="134"/>
        <end position="189"/>
    </location>
</feature>
<dbReference type="EMBL" id="KN822086">
    <property type="protein sequence ID" value="KIM58432.1"/>
    <property type="molecule type" value="Genomic_DNA"/>
</dbReference>
<reference evidence="3" key="2">
    <citation type="submission" date="2015-01" db="EMBL/GenBank/DDBJ databases">
        <title>Evolutionary Origins and Diversification of the Mycorrhizal Mutualists.</title>
        <authorList>
            <consortium name="DOE Joint Genome Institute"/>
            <consortium name="Mycorrhizal Genomics Consortium"/>
            <person name="Kohler A."/>
            <person name="Kuo A."/>
            <person name="Nagy L.G."/>
            <person name="Floudas D."/>
            <person name="Copeland A."/>
            <person name="Barry K.W."/>
            <person name="Cichocki N."/>
            <person name="Veneault-Fourrey C."/>
            <person name="LaButti K."/>
            <person name="Lindquist E.A."/>
            <person name="Lipzen A."/>
            <person name="Lundell T."/>
            <person name="Morin E."/>
            <person name="Murat C."/>
            <person name="Riley R."/>
            <person name="Ohm R."/>
            <person name="Sun H."/>
            <person name="Tunlid A."/>
            <person name="Henrissat B."/>
            <person name="Grigoriev I.V."/>
            <person name="Hibbett D.S."/>
            <person name="Martin F."/>
        </authorList>
    </citation>
    <scope>NUCLEOTIDE SEQUENCE [LARGE SCALE GENOMIC DNA]</scope>
    <source>
        <strain evidence="3">Foug A</strain>
    </source>
</reference>
<sequence>MDLIWTPTFILYYRPPAKKRRAPPASANDHSHHISGVLPNWECNCPSLTQPMSTPRRLEPLRECYLCLHHSTVNKEFHIWIQSPSLATNPYGGLEDDPPNVADTQAEEINSCSPSQHVPPYASPLIWITRKSSTCKSGPKSNAPTTSTTWGACNRHGTSSRRGEQIEEDDNNNDKDEDEDEDNDNGQESQLKQRTYEWHSEMAHCHYVAWAVPEPEEKLDVKSGKVFIPLSVYPYMWQDVQDSPDGPITHGLFMHDCILDTLAFFLESTQNVLMDVWSQKHPQTALALATVAVERAFKHWSTGHYALPEKKSLQKFSGSQWSYATNEV</sequence>
<reference evidence="2 3" key="1">
    <citation type="submission" date="2014-04" db="EMBL/GenBank/DDBJ databases">
        <authorList>
            <consortium name="DOE Joint Genome Institute"/>
            <person name="Kuo A."/>
            <person name="Kohler A."/>
            <person name="Nagy L.G."/>
            <person name="Floudas D."/>
            <person name="Copeland A."/>
            <person name="Barry K.W."/>
            <person name="Cichocki N."/>
            <person name="Veneault-Fourrey C."/>
            <person name="LaButti K."/>
            <person name="Lindquist E.A."/>
            <person name="Lipzen A."/>
            <person name="Lundell T."/>
            <person name="Morin E."/>
            <person name="Murat C."/>
            <person name="Sun H."/>
            <person name="Tunlid A."/>
            <person name="Henrissat B."/>
            <person name="Grigoriev I.V."/>
            <person name="Hibbett D.S."/>
            <person name="Martin F."/>
            <person name="Nordberg H.P."/>
            <person name="Cantor M.N."/>
            <person name="Hua S.X."/>
        </authorList>
    </citation>
    <scope>NUCLEOTIDE SEQUENCE [LARGE SCALE GENOMIC DNA]</scope>
    <source>
        <strain evidence="2 3">Foug A</strain>
    </source>
</reference>
<protein>
    <submittedName>
        <fullName evidence="2">Uncharacterized protein</fullName>
    </submittedName>
</protein>
<evidence type="ECO:0000313" key="3">
    <source>
        <dbReference type="Proteomes" id="UP000053989"/>
    </source>
</evidence>
<feature type="compositionally biased region" description="Acidic residues" evidence="1">
    <location>
        <begin position="166"/>
        <end position="185"/>
    </location>
</feature>
<dbReference type="HOGENOM" id="CLU_847759_0_0_1"/>
<dbReference type="InParanoid" id="A0A0C3A185"/>
<proteinExistence type="predicted"/>